<dbReference type="Pfam" id="PF00694">
    <property type="entry name" value="Aconitase_C"/>
    <property type="match status" value="1"/>
</dbReference>
<dbReference type="FunFam" id="3.20.19.10:FF:000001">
    <property type="entry name" value="Aconitate hydratase"/>
    <property type="match status" value="1"/>
</dbReference>
<dbReference type="CDD" id="cd01580">
    <property type="entry name" value="AcnA_IRP_Swivel"/>
    <property type="match status" value="1"/>
</dbReference>
<dbReference type="GO" id="GO:0003994">
    <property type="term" value="F:aconitate hydratase activity"/>
    <property type="evidence" value="ECO:0007669"/>
    <property type="project" value="UniProtKB-EC"/>
</dbReference>
<reference evidence="11 12" key="1">
    <citation type="submission" date="2017-04" db="EMBL/GenBank/DDBJ databases">
        <title>Novel microbial lineages endemic to geothermal iron-oxide mats fill important gaps in the evolutionary history of Archaea.</title>
        <authorList>
            <person name="Jay Z.J."/>
            <person name="Beam J.P."/>
            <person name="Dlakic M."/>
            <person name="Rusch D.B."/>
            <person name="Kozubal M.A."/>
            <person name="Inskeep W.P."/>
        </authorList>
    </citation>
    <scope>NUCLEOTIDE SEQUENCE [LARGE SCALE GENOMIC DNA]</scope>
    <source>
        <strain evidence="11">ECH_B_SAG-M15</strain>
    </source>
</reference>
<feature type="domain" description="Aconitase/3-isopropylmalate dehydratase large subunit alpha/beta/alpha" evidence="9">
    <location>
        <begin position="78"/>
        <end position="568"/>
    </location>
</feature>
<dbReference type="PROSITE" id="PS01244">
    <property type="entry name" value="ACONITASE_2"/>
    <property type="match status" value="1"/>
</dbReference>
<dbReference type="InterPro" id="IPR036008">
    <property type="entry name" value="Aconitase_4Fe-4S_dom"/>
</dbReference>
<dbReference type="InterPro" id="IPR000573">
    <property type="entry name" value="AconitaseA/IPMdHydase_ssu_swvl"/>
</dbReference>
<evidence type="ECO:0000313" key="11">
    <source>
        <dbReference type="EMBL" id="PSN91431.1"/>
    </source>
</evidence>
<dbReference type="InterPro" id="IPR001030">
    <property type="entry name" value="Acoase/IPM_deHydtase_lsu_aba"/>
</dbReference>
<dbReference type="NCBIfam" id="NF006757">
    <property type="entry name" value="PRK09277.1"/>
    <property type="match status" value="1"/>
</dbReference>
<evidence type="ECO:0000256" key="3">
    <source>
        <dbReference type="ARBA" id="ARBA00012926"/>
    </source>
</evidence>
<comment type="cofactor">
    <cofactor evidence="1">
        <name>[4Fe-4S] cluster</name>
        <dbReference type="ChEBI" id="CHEBI:49883"/>
    </cofactor>
</comment>
<dbReference type="PROSITE" id="PS00450">
    <property type="entry name" value="ACONITASE_1"/>
    <property type="match status" value="1"/>
</dbReference>
<dbReference type="SUPFAM" id="SSF53732">
    <property type="entry name" value="Aconitase iron-sulfur domain"/>
    <property type="match status" value="1"/>
</dbReference>
<keyword evidence="6" id="KW-0411">Iron-sulfur</keyword>
<name>A0A2R6AYE5_9ARCH</name>
<dbReference type="Pfam" id="PF00330">
    <property type="entry name" value="Aconitase"/>
    <property type="match status" value="1"/>
</dbReference>
<dbReference type="PRINTS" id="PR00415">
    <property type="entry name" value="ACONITASE"/>
</dbReference>
<dbReference type="Gene3D" id="3.20.19.10">
    <property type="entry name" value="Aconitase, domain 4"/>
    <property type="match status" value="1"/>
</dbReference>
<dbReference type="InterPro" id="IPR018136">
    <property type="entry name" value="Aconitase_4Fe-4S_BS"/>
</dbReference>
<dbReference type="NCBIfam" id="TIGR01341">
    <property type="entry name" value="aconitase_1"/>
    <property type="match status" value="1"/>
</dbReference>
<evidence type="ECO:0000259" key="9">
    <source>
        <dbReference type="Pfam" id="PF00330"/>
    </source>
</evidence>
<comment type="caution">
    <text evidence="11">The sequence shown here is derived from an EMBL/GenBank/DDBJ whole genome shotgun (WGS) entry which is preliminary data.</text>
</comment>
<comment type="similarity">
    <text evidence="2">Belongs to the aconitase/IPM isomerase family.</text>
</comment>
<protein>
    <recommendedName>
        <fullName evidence="3">aconitate hydratase</fullName>
        <ecNumber evidence="3">4.2.1.3</ecNumber>
    </recommendedName>
</protein>
<dbReference type="Proteomes" id="UP000240490">
    <property type="component" value="Unassembled WGS sequence"/>
</dbReference>
<feature type="domain" description="Aconitase A/isopropylmalate dehydratase small subunit swivel" evidence="10">
    <location>
        <begin position="698"/>
        <end position="824"/>
    </location>
</feature>
<evidence type="ECO:0000256" key="5">
    <source>
        <dbReference type="ARBA" id="ARBA00023004"/>
    </source>
</evidence>
<dbReference type="Gene3D" id="3.30.499.10">
    <property type="entry name" value="Aconitase, domain 3"/>
    <property type="match status" value="2"/>
</dbReference>
<dbReference type="FunFam" id="3.30.499.10:FF:000002">
    <property type="entry name" value="Aconitate hydratase"/>
    <property type="match status" value="1"/>
</dbReference>
<dbReference type="InterPro" id="IPR015928">
    <property type="entry name" value="Aconitase/3IPM_dehydase_swvl"/>
</dbReference>
<evidence type="ECO:0000256" key="7">
    <source>
        <dbReference type="ARBA" id="ARBA00023239"/>
    </source>
</evidence>
<gene>
    <name evidence="11" type="ORF">B9Q08_02895</name>
</gene>
<dbReference type="NCBIfam" id="NF009520">
    <property type="entry name" value="PRK12881.1"/>
    <property type="match status" value="1"/>
</dbReference>
<keyword evidence="4" id="KW-0479">Metal-binding</keyword>
<evidence type="ECO:0000259" key="10">
    <source>
        <dbReference type="Pfam" id="PF00694"/>
    </source>
</evidence>
<evidence type="ECO:0000256" key="4">
    <source>
        <dbReference type="ARBA" id="ARBA00022723"/>
    </source>
</evidence>
<dbReference type="GO" id="GO:0046872">
    <property type="term" value="F:metal ion binding"/>
    <property type="evidence" value="ECO:0007669"/>
    <property type="project" value="UniProtKB-KW"/>
</dbReference>
<dbReference type="InterPro" id="IPR044137">
    <property type="entry name" value="AcnA_IRP_Swivel"/>
</dbReference>
<proteinExistence type="inferred from homology"/>
<dbReference type="Gene3D" id="6.10.190.10">
    <property type="match status" value="1"/>
</dbReference>
<evidence type="ECO:0000256" key="1">
    <source>
        <dbReference type="ARBA" id="ARBA00001966"/>
    </source>
</evidence>
<dbReference type="InterPro" id="IPR015931">
    <property type="entry name" value="Acnase/IPM_dHydase_lsu_aba_1/3"/>
</dbReference>
<dbReference type="GO" id="GO:0051536">
    <property type="term" value="F:iron-sulfur cluster binding"/>
    <property type="evidence" value="ECO:0007669"/>
    <property type="project" value="UniProtKB-KW"/>
</dbReference>
<accession>A0A2R6AYE5</accession>
<dbReference type="AlphaFoldDB" id="A0A2R6AYE5"/>
<organism evidence="11 12">
    <name type="scientific">Candidatus Marsarchaeota G2 archaeon ECH_B_SAG-M15</name>
    <dbReference type="NCBI Taxonomy" id="1978162"/>
    <lineage>
        <taxon>Archaea</taxon>
        <taxon>Candidatus Marsarchaeota</taxon>
        <taxon>Candidatus Marsarchaeota group 2</taxon>
    </lineage>
</organism>
<dbReference type="EC" id="4.2.1.3" evidence="3"/>
<evidence type="ECO:0000256" key="8">
    <source>
        <dbReference type="ARBA" id="ARBA00023501"/>
    </source>
</evidence>
<dbReference type="EMBL" id="NEXJ01000047">
    <property type="protein sequence ID" value="PSN91431.1"/>
    <property type="molecule type" value="Genomic_DNA"/>
</dbReference>
<dbReference type="SUPFAM" id="SSF52016">
    <property type="entry name" value="LeuD/IlvD-like"/>
    <property type="match status" value="1"/>
</dbReference>
<dbReference type="InterPro" id="IPR006249">
    <property type="entry name" value="Aconitase/IRP2"/>
</dbReference>
<evidence type="ECO:0000256" key="6">
    <source>
        <dbReference type="ARBA" id="ARBA00023014"/>
    </source>
</evidence>
<keyword evidence="7" id="KW-0456">Lyase</keyword>
<evidence type="ECO:0000313" key="12">
    <source>
        <dbReference type="Proteomes" id="UP000240490"/>
    </source>
</evidence>
<keyword evidence="5" id="KW-0408">Iron</keyword>
<dbReference type="PANTHER" id="PTHR11670">
    <property type="entry name" value="ACONITASE/IRON-RESPONSIVE ELEMENT FAMILY MEMBER"/>
    <property type="match status" value="1"/>
</dbReference>
<comment type="catalytic activity">
    <reaction evidence="8">
        <text>citrate = D-threo-isocitrate</text>
        <dbReference type="Rhea" id="RHEA:10336"/>
        <dbReference type="ChEBI" id="CHEBI:15562"/>
        <dbReference type="ChEBI" id="CHEBI:16947"/>
        <dbReference type="EC" id="4.2.1.3"/>
    </reaction>
</comment>
<evidence type="ECO:0000256" key="2">
    <source>
        <dbReference type="ARBA" id="ARBA00007185"/>
    </source>
</evidence>
<sequence length="906" mass="99433">MSKIFGPSSATRSFMVGGEKYDYYSLPALEEAGLGKISRLPLSIRIMLESLVRNCDGVAVSWDDVKALAQWNPAQPAEREVPFRVARVIMQDFTGVPAIVDLAAMRQALHDAGIDPKLINPIVPVDLVVDHSIQVDYYAVPDALKRNLEKELERNAERYRFLKWAQKSFSKFRLFPPGVGIIHQVNLEYLATVVTSEVTSNEKLAYFDTLVGTDSHTTMINGLGVLGWGVGGIEAEAAMLGQPITFLTPKVVGVNLKGKLRTGVTATDLVLTLTGILREHGVVGKIVEFYGEGVKYLSIPDRATVSNMCPEYGATAALFPVDGETLNYLRLTGRAEEHVRLVEAYLKAQGMFGVPSDGELEYSEKIEVDLSTVEPTLAGPALPWQNLRFSDVPSSIDKLVEQVNPQRGVEGSTKKRVKIYMNDQPVELGDGDVVISAITSCTNTSNPSLMVGAGLLARKAYEAGLRVPPYVKTSFAPGSRVVTDYLVKSGLMNYLERLGFNLVGYGCTTCIGNSGPLPEPVERAIQDNKLIVSSVLSGNRNFEMRIHRSVRANYLMSPPLVVAYALAGTVTKDLSREPVGNGKNGPVYLKDIWPSEEEIREVIRATIDPDMYRERYSNFEGMVPEWDQLDAPSGELYLWDPKSTYIRLPPFFEDFKATEPRLGRNISGARILLILGDAVTTDHISPAGSIAKDSPAGKYLIENGVQPPDFNSYGSRRGNHEVMMRGTFDNKGVKNKMVPNREGGYTVHHPDGAIMSVYEAAMKYRSEGVPLVILAGKEYGAGSSRDWAAKGPALLGVKAIIAESYERIHRSNLVGMGILPLQFIEGENAQSLGLDGSEKLDIVVPDNLTPGQTLSVKVTKKDGRSFLFSVKVRLDSPVEVEYYKHGGILHYVLRGIMKKGKQQVRV</sequence>